<comment type="similarity">
    <text evidence="1 9">Belongs to the GHMP kinase family. IspE subfamily.</text>
</comment>
<keyword evidence="7 9" id="KW-0067">ATP-binding</keyword>
<gene>
    <name evidence="9" type="primary">ispE</name>
    <name evidence="12" type="ORF">C7378_2883</name>
</gene>
<evidence type="ECO:0000313" key="12">
    <source>
        <dbReference type="EMBL" id="TCK71603.1"/>
    </source>
</evidence>
<dbReference type="EC" id="2.7.1.148" evidence="2 9"/>
<comment type="caution">
    <text evidence="12">The sequence shown here is derived from an EMBL/GenBank/DDBJ whole genome shotgun (WGS) entry which is preliminary data.</text>
</comment>
<evidence type="ECO:0000256" key="1">
    <source>
        <dbReference type="ARBA" id="ARBA00009684"/>
    </source>
</evidence>
<dbReference type="InterPro" id="IPR014721">
    <property type="entry name" value="Ribsml_uS5_D2-typ_fold_subgr"/>
</dbReference>
<keyword evidence="4 9" id="KW-0808">Transferase</keyword>
<comment type="caution">
    <text evidence="9">Lacks conserved residue(s) required for the propagation of feature annotation.</text>
</comment>
<dbReference type="InterPro" id="IPR004424">
    <property type="entry name" value="IspE"/>
</dbReference>
<dbReference type="InterPro" id="IPR020568">
    <property type="entry name" value="Ribosomal_Su5_D2-typ_SF"/>
</dbReference>
<feature type="domain" description="GHMP kinase N-terminal" evidence="10">
    <location>
        <begin position="71"/>
        <end position="149"/>
    </location>
</feature>
<comment type="pathway">
    <text evidence="9">Isoprenoid biosynthesis; isopentenyl diphosphate biosynthesis via DXP pathway; isopentenyl diphosphate from 1-deoxy-D-xylulose 5-phosphate: step 3/6.</text>
</comment>
<dbReference type="PIRSF" id="PIRSF010376">
    <property type="entry name" value="IspE"/>
    <property type="match status" value="1"/>
</dbReference>
<evidence type="ECO:0000259" key="10">
    <source>
        <dbReference type="Pfam" id="PF00288"/>
    </source>
</evidence>
<feature type="domain" description="GHMP kinase C-terminal" evidence="11">
    <location>
        <begin position="248"/>
        <end position="309"/>
    </location>
</feature>
<accession>A0A4R1L3S7</accession>
<keyword evidence="13" id="KW-1185">Reference proteome</keyword>
<dbReference type="UniPathway" id="UPA00056">
    <property type="reaction ID" value="UER00094"/>
</dbReference>
<keyword evidence="5 9" id="KW-0547">Nucleotide-binding</keyword>
<dbReference type="Pfam" id="PF00288">
    <property type="entry name" value="GHMP_kinases_N"/>
    <property type="match status" value="1"/>
</dbReference>
<dbReference type="GO" id="GO:0019288">
    <property type="term" value="P:isopentenyl diphosphate biosynthetic process, methylerythritol 4-phosphate pathway"/>
    <property type="evidence" value="ECO:0007669"/>
    <property type="project" value="UniProtKB-UniRule"/>
</dbReference>
<dbReference type="SUPFAM" id="SSF55060">
    <property type="entry name" value="GHMP Kinase, C-terminal domain"/>
    <property type="match status" value="1"/>
</dbReference>
<dbReference type="PANTHER" id="PTHR43527:SF2">
    <property type="entry name" value="4-DIPHOSPHOCYTIDYL-2-C-METHYL-D-ERYTHRITOL KINASE, CHLOROPLASTIC"/>
    <property type="match status" value="1"/>
</dbReference>
<dbReference type="InterPro" id="IPR006204">
    <property type="entry name" value="GHMP_kinase_N_dom"/>
</dbReference>
<organism evidence="12 13">
    <name type="scientific">Acidipila rosea</name>
    <dbReference type="NCBI Taxonomy" id="768535"/>
    <lineage>
        <taxon>Bacteria</taxon>
        <taxon>Pseudomonadati</taxon>
        <taxon>Acidobacteriota</taxon>
        <taxon>Terriglobia</taxon>
        <taxon>Terriglobales</taxon>
        <taxon>Acidobacteriaceae</taxon>
        <taxon>Acidipila</taxon>
    </lineage>
</organism>
<evidence type="ECO:0000256" key="8">
    <source>
        <dbReference type="ARBA" id="ARBA00032554"/>
    </source>
</evidence>
<protein>
    <recommendedName>
        <fullName evidence="3 9">4-diphosphocytidyl-2-C-methyl-D-erythritol kinase</fullName>
        <shortName evidence="9">CMK</shortName>
        <ecNumber evidence="2 9">2.7.1.148</ecNumber>
    </recommendedName>
    <alternativeName>
        <fullName evidence="8 9">4-(cytidine-5'-diphospho)-2-C-methyl-D-erythritol kinase</fullName>
    </alternativeName>
</protein>
<dbReference type="InterPro" id="IPR036554">
    <property type="entry name" value="GHMP_kinase_C_sf"/>
</dbReference>
<evidence type="ECO:0000256" key="4">
    <source>
        <dbReference type="ARBA" id="ARBA00022679"/>
    </source>
</evidence>
<dbReference type="Gene3D" id="3.30.70.890">
    <property type="entry name" value="GHMP kinase, C-terminal domain"/>
    <property type="match status" value="1"/>
</dbReference>
<evidence type="ECO:0000256" key="6">
    <source>
        <dbReference type="ARBA" id="ARBA00022777"/>
    </source>
</evidence>
<feature type="active site" evidence="9">
    <location>
        <position position="141"/>
    </location>
</feature>
<evidence type="ECO:0000259" key="11">
    <source>
        <dbReference type="Pfam" id="PF08544"/>
    </source>
</evidence>
<name>A0A4R1L3S7_9BACT</name>
<dbReference type="Proteomes" id="UP000295210">
    <property type="component" value="Unassembled WGS sequence"/>
</dbReference>
<dbReference type="EMBL" id="SMGK01000005">
    <property type="protein sequence ID" value="TCK71603.1"/>
    <property type="molecule type" value="Genomic_DNA"/>
</dbReference>
<evidence type="ECO:0000256" key="5">
    <source>
        <dbReference type="ARBA" id="ARBA00022741"/>
    </source>
</evidence>
<evidence type="ECO:0000256" key="7">
    <source>
        <dbReference type="ARBA" id="ARBA00022840"/>
    </source>
</evidence>
<dbReference type="AlphaFoldDB" id="A0A4R1L3S7"/>
<dbReference type="Pfam" id="PF08544">
    <property type="entry name" value="GHMP_kinases_C"/>
    <property type="match status" value="1"/>
</dbReference>
<reference evidence="12 13" key="1">
    <citation type="submission" date="2019-03" db="EMBL/GenBank/DDBJ databases">
        <title>Genomic Encyclopedia of Type Strains, Phase IV (KMG-IV): sequencing the most valuable type-strain genomes for metagenomic binning, comparative biology and taxonomic classification.</title>
        <authorList>
            <person name="Goeker M."/>
        </authorList>
    </citation>
    <scope>NUCLEOTIDE SEQUENCE [LARGE SCALE GENOMIC DNA]</scope>
    <source>
        <strain evidence="12 13">DSM 103428</strain>
    </source>
</reference>
<comment type="catalytic activity">
    <reaction evidence="9">
        <text>4-CDP-2-C-methyl-D-erythritol + ATP = 4-CDP-2-C-methyl-D-erythritol 2-phosphate + ADP + H(+)</text>
        <dbReference type="Rhea" id="RHEA:18437"/>
        <dbReference type="ChEBI" id="CHEBI:15378"/>
        <dbReference type="ChEBI" id="CHEBI:30616"/>
        <dbReference type="ChEBI" id="CHEBI:57823"/>
        <dbReference type="ChEBI" id="CHEBI:57919"/>
        <dbReference type="ChEBI" id="CHEBI:456216"/>
        <dbReference type="EC" id="2.7.1.148"/>
    </reaction>
</comment>
<keyword evidence="9" id="KW-0414">Isoprene biosynthesis</keyword>
<dbReference type="Gene3D" id="3.30.230.10">
    <property type="match status" value="1"/>
</dbReference>
<dbReference type="SUPFAM" id="SSF54211">
    <property type="entry name" value="Ribosomal protein S5 domain 2-like"/>
    <property type="match status" value="1"/>
</dbReference>
<evidence type="ECO:0000313" key="13">
    <source>
        <dbReference type="Proteomes" id="UP000295210"/>
    </source>
</evidence>
<dbReference type="GO" id="GO:0005524">
    <property type="term" value="F:ATP binding"/>
    <property type="evidence" value="ECO:0007669"/>
    <property type="project" value="UniProtKB-UniRule"/>
</dbReference>
<dbReference type="GO" id="GO:0050515">
    <property type="term" value="F:4-(cytidine 5'-diphospho)-2-C-methyl-D-erythritol kinase activity"/>
    <property type="evidence" value="ECO:0007669"/>
    <property type="project" value="UniProtKB-UniRule"/>
</dbReference>
<proteinExistence type="inferred from homology"/>
<dbReference type="RefSeq" id="WP_131998149.1">
    <property type="nucleotide sequence ID" value="NZ_SMGK01000005.1"/>
</dbReference>
<evidence type="ECO:0000256" key="3">
    <source>
        <dbReference type="ARBA" id="ARBA00017473"/>
    </source>
</evidence>
<dbReference type="GO" id="GO:0016114">
    <property type="term" value="P:terpenoid biosynthetic process"/>
    <property type="evidence" value="ECO:0007669"/>
    <property type="project" value="InterPro"/>
</dbReference>
<dbReference type="HAMAP" id="MF_00061">
    <property type="entry name" value="IspE"/>
    <property type="match status" value="1"/>
</dbReference>
<sequence>MATRVRSYSKINLGLAIGPARADGFHALTTLYQTLAAHDLVTVAAELLAPGAESRLLLTTNDRRVPTDGRNTAWKMVERALGELGVRAEVSIHIEKRLPVQGGLGAGSANAAAALIGLERELGVRLEGGARLRIAAEVGSDVPLFLLGGAVLGLGRGEEVYPMPELPACSCVVALPSVGVSTPAAFREWDTQQMQLTAEAASDRLKRLSQAIAAGLCEPHSSGVFSASGEGLAGNPLSALVRTGTNAELRNDFEEVVFRQHPALFQIKRTLEGSGCEYAALSGSGSALFGLYRTDDAASEAVRRLEQLGVASLRTVTLPRSEYWSGMVEQVGSCYSSRQ</sequence>
<feature type="active site" evidence="9">
    <location>
        <position position="10"/>
    </location>
</feature>
<dbReference type="OrthoDB" id="9809438at2"/>
<comment type="function">
    <text evidence="9">Catalyzes the phosphorylation of the position 2 hydroxy group of 4-diphosphocytidyl-2C-methyl-D-erythritol.</text>
</comment>
<dbReference type="InterPro" id="IPR013750">
    <property type="entry name" value="GHMP_kinase_C_dom"/>
</dbReference>
<evidence type="ECO:0000256" key="2">
    <source>
        <dbReference type="ARBA" id="ARBA00012052"/>
    </source>
</evidence>
<dbReference type="PANTHER" id="PTHR43527">
    <property type="entry name" value="4-DIPHOSPHOCYTIDYL-2-C-METHYL-D-ERYTHRITOL KINASE, CHLOROPLASTIC"/>
    <property type="match status" value="1"/>
</dbReference>
<evidence type="ECO:0000256" key="9">
    <source>
        <dbReference type="HAMAP-Rule" id="MF_00061"/>
    </source>
</evidence>
<keyword evidence="6 9" id="KW-0418">Kinase</keyword>